<dbReference type="RefSeq" id="WP_255037303.1">
    <property type="nucleotide sequence ID" value="NZ_RJUF01000030.1"/>
</dbReference>
<dbReference type="AlphaFoldDB" id="A0AAE3KSW9"/>
<feature type="domain" description="SPOR" evidence="1">
    <location>
        <begin position="96"/>
        <end position="173"/>
    </location>
</feature>
<evidence type="ECO:0000313" key="2">
    <source>
        <dbReference type="EMBL" id="MCP9763523.1"/>
    </source>
</evidence>
<dbReference type="EMBL" id="RJUF01000030">
    <property type="protein sequence ID" value="MCP9763523.1"/>
    <property type="molecule type" value="Genomic_DNA"/>
</dbReference>
<comment type="caution">
    <text evidence="2">The sequence shown here is derived from an EMBL/GenBank/DDBJ whole genome shotgun (WGS) entry which is preliminary data.</text>
</comment>
<keyword evidence="3" id="KW-1185">Reference proteome</keyword>
<dbReference type="SUPFAM" id="SSF110997">
    <property type="entry name" value="Sporulation related repeat"/>
    <property type="match status" value="1"/>
</dbReference>
<protein>
    <submittedName>
        <fullName evidence="2">SPOR domain-containing protein</fullName>
    </submittedName>
</protein>
<dbReference type="InterPro" id="IPR036680">
    <property type="entry name" value="SPOR-like_sf"/>
</dbReference>
<proteinExistence type="predicted"/>
<evidence type="ECO:0000259" key="1">
    <source>
        <dbReference type="PROSITE" id="PS51724"/>
    </source>
</evidence>
<organism evidence="2 3">
    <name type="scientific">Lacihabitans soyangensis</name>
    <dbReference type="NCBI Taxonomy" id="869394"/>
    <lineage>
        <taxon>Bacteria</taxon>
        <taxon>Pseudomonadati</taxon>
        <taxon>Bacteroidota</taxon>
        <taxon>Cytophagia</taxon>
        <taxon>Cytophagales</taxon>
        <taxon>Leadbetterellaceae</taxon>
        <taxon>Lacihabitans</taxon>
    </lineage>
</organism>
<sequence>MKKNVLFVSFLWILSSCMSKLSPSKESKNVEKITEYSEDLSVFRPKYDPVVEVTKIDKTDAPKTPSTQSNSASTLKNENEAVEAVLSHIRDTNKKLAEGKGYRIQVFSGNNKMDFEAAKSYLYRNFSELELYESYSQPTYRIKVGDFISIDEANRYSSDLKNKFSTVRIISDKINVKKALEIK</sequence>
<dbReference type="PROSITE" id="PS51724">
    <property type="entry name" value="SPOR"/>
    <property type="match status" value="1"/>
</dbReference>
<accession>A0AAE3KSW9</accession>
<gene>
    <name evidence="2" type="ORF">EGI31_11200</name>
</gene>
<dbReference type="GO" id="GO:0042834">
    <property type="term" value="F:peptidoglycan binding"/>
    <property type="evidence" value="ECO:0007669"/>
    <property type="project" value="InterPro"/>
</dbReference>
<dbReference type="PROSITE" id="PS51257">
    <property type="entry name" value="PROKAR_LIPOPROTEIN"/>
    <property type="match status" value="1"/>
</dbReference>
<reference evidence="2 3" key="1">
    <citation type="submission" date="2018-11" db="EMBL/GenBank/DDBJ databases">
        <title>Novel bacteria species description.</title>
        <authorList>
            <person name="Han J.-H."/>
        </authorList>
    </citation>
    <scope>NUCLEOTIDE SEQUENCE [LARGE SCALE GENOMIC DNA]</scope>
    <source>
        <strain evidence="2 3">KCTC23259</strain>
    </source>
</reference>
<dbReference type="Pfam" id="PF05036">
    <property type="entry name" value="SPOR"/>
    <property type="match status" value="1"/>
</dbReference>
<evidence type="ECO:0000313" key="3">
    <source>
        <dbReference type="Proteomes" id="UP001204144"/>
    </source>
</evidence>
<name>A0AAE3KSW9_9BACT</name>
<dbReference type="Proteomes" id="UP001204144">
    <property type="component" value="Unassembled WGS sequence"/>
</dbReference>
<dbReference type="InterPro" id="IPR007730">
    <property type="entry name" value="SPOR-like_dom"/>
</dbReference>